<accession>A0A0S2ITS8</accession>
<organism evidence="1">
    <name type="scientific">Leptospira borgpetersenii serovar Ballum</name>
    <dbReference type="NCBI Taxonomy" id="280505"/>
    <lineage>
        <taxon>Bacteria</taxon>
        <taxon>Pseudomonadati</taxon>
        <taxon>Spirochaetota</taxon>
        <taxon>Spirochaetia</taxon>
        <taxon>Leptospirales</taxon>
        <taxon>Leptospiraceae</taxon>
        <taxon>Leptospira</taxon>
    </lineage>
</organism>
<dbReference type="AlphaFoldDB" id="A0A0S2ITS8"/>
<dbReference type="Proteomes" id="UP000058857">
    <property type="component" value="Chromosome 1"/>
</dbReference>
<proteinExistence type="predicted"/>
<gene>
    <name evidence="1" type="ORF">LBBP_02852</name>
</gene>
<protein>
    <submittedName>
        <fullName evidence="1">Uncharacterized protein</fullName>
    </submittedName>
</protein>
<evidence type="ECO:0000313" key="1">
    <source>
        <dbReference type="EMBL" id="ALO27068.1"/>
    </source>
</evidence>
<name>A0A0S2ITS8_LEPBO</name>
<evidence type="ECO:0000313" key="2">
    <source>
        <dbReference type="Proteomes" id="UP000058857"/>
    </source>
</evidence>
<reference evidence="1 2" key="1">
    <citation type="journal article" date="2015" name="PLoS Negl. Trop. Dis.">
        <title>Distribution of Plasmids in Distinct Leptospira Pathogenic Species.</title>
        <authorList>
            <person name="Wang Y."/>
            <person name="Zhuang X."/>
            <person name="Zhong Y."/>
            <person name="Zhang C."/>
            <person name="Zhang Y."/>
            <person name="Zeng L."/>
            <person name="Zhu Y."/>
            <person name="He P."/>
            <person name="Dong K."/>
            <person name="Pal U."/>
            <person name="Guo X."/>
            <person name="Qin J."/>
        </authorList>
    </citation>
    <scope>NUCLEOTIDE SEQUENCE [LARGE SCALE GENOMIC DNA]</scope>
    <source>
        <strain evidence="1 2">56604</strain>
    </source>
</reference>
<dbReference type="RefSeq" id="WP_002724621.1">
    <property type="nucleotide sequence ID" value="NZ_CP012029.1"/>
</dbReference>
<dbReference type="PATRIC" id="fig|280505.15.peg.2783"/>
<dbReference type="EMBL" id="CP012029">
    <property type="protein sequence ID" value="ALO27068.1"/>
    <property type="molecule type" value="Genomic_DNA"/>
</dbReference>
<sequence>MKIYSELRLDTTMVFVDFLVTGDKPSVLKFWKIGFVSVPIFSLLNSFPE</sequence>